<dbReference type="Proteomes" id="UP000188268">
    <property type="component" value="Unassembled WGS sequence"/>
</dbReference>
<keyword evidence="2" id="KW-1185">Reference proteome</keyword>
<accession>A0A1R3JHF7</accession>
<evidence type="ECO:0000313" key="1">
    <source>
        <dbReference type="EMBL" id="OMO94185.1"/>
    </source>
</evidence>
<protein>
    <submittedName>
        <fullName evidence="1">Uncharacterized protein</fullName>
    </submittedName>
</protein>
<proteinExistence type="predicted"/>
<name>A0A1R3JHF7_COCAP</name>
<organism evidence="1 2">
    <name type="scientific">Corchorus capsularis</name>
    <name type="common">Jute</name>
    <dbReference type="NCBI Taxonomy" id="210143"/>
    <lineage>
        <taxon>Eukaryota</taxon>
        <taxon>Viridiplantae</taxon>
        <taxon>Streptophyta</taxon>
        <taxon>Embryophyta</taxon>
        <taxon>Tracheophyta</taxon>
        <taxon>Spermatophyta</taxon>
        <taxon>Magnoliopsida</taxon>
        <taxon>eudicotyledons</taxon>
        <taxon>Gunneridae</taxon>
        <taxon>Pentapetalae</taxon>
        <taxon>rosids</taxon>
        <taxon>malvids</taxon>
        <taxon>Malvales</taxon>
        <taxon>Malvaceae</taxon>
        <taxon>Grewioideae</taxon>
        <taxon>Apeibeae</taxon>
        <taxon>Corchorus</taxon>
    </lineage>
</organism>
<sequence length="52" mass="5621">MEGRDAQLTVNDLSMDLLDEILSKAASNSASNYENATLASTAMWIASKEFPV</sequence>
<dbReference type="EMBL" id="AWWV01007925">
    <property type="protein sequence ID" value="OMO94185.1"/>
    <property type="molecule type" value="Genomic_DNA"/>
</dbReference>
<dbReference type="Gramene" id="OMO94185">
    <property type="protein sequence ID" value="OMO94185"/>
    <property type="gene ID" value="CCACVL1_06117"/>
</dbReference>
<reference evidence="1 2" key="1">
    <citation type="submission" date="2013-09" db="EMBL/GenBank/DDBJ databases">
        <title>Corchorus capsularis genome sequencing.</title>
        <authorList>
            <person name="Alam M."/>
            <person name="Haque M.S."/>
            <person name="Islam M.S."/>
            <person name="Emdad E.M."/>
            <person name="Islam M.M."/>
            <person name="Ahmed B."/>
            <person name="Halim A."/>
            <person name="Hossen Q.M.M."/>
            <person name="Hossain M.Z."/>
            <person name="Ahmed R."/>
            <person name="Khan M.M."/>
            <person name="Islam R."/>
            <person name="Rashid M.M."/>
            <person name="Khan S.A."/>
            <person name="Rahman M.S."/>
            <person name="Alam M."/>
        </authorList>
    </citation>
    <scope>NUCLEOTIDE SEQUENCE [LARGE SCALE GENOMIC DNA]</scope>
    <source>
        <strain evidence="2">cv. CVL-1</strain>
        <tissue evidence="1">Whole seedling</tissue>
    </source>
</reference>
<evidence type="ECO:0000313" key="2">
    <source>
        <dbReference type="Proteomes" id="UP000188268"/>
    </source>
</evidence>
<dbReference type="AlphaFoldDB" id="A0A1R3JHF7"/>
<gene>
    <name evidence="1" type="ORF">CCACVL1_06117</name>
</gene>
<comment type="caution">
    <text evidence="1">The sequence shown here is derived from an EMBL/GenBank/DDBJ whole genome shotgun (WGS) entry which is preliminary data.</text>
</comment>